<dbReference type="SUPFAM" id="SSF50685">
    <property type="entry name" value="Barwin-like endoglucanases"/>
    <property type="match status" value="1"/>
</dbReference>
<dbReference type="OrthoDB" id="406505at2759"/>
<dbReference type="STRING" id="50990.A0A4Y7PQ55"/>
<proteinExistence type="predicted"/>
<dbReference type="VEuPathDB" id="FungiDB:BD410DRAFT_729848"/>
<dbReference type="CDD" id="cd22191">
    <property type="entry name" value="DPBB_RlpA_EXP_N-like"/>
    <property type="match status" value="1"/>
</dbReference>
<gene>
    <name evidence="1" type="ORF">BD410DRAFT_729848</name>
</gene>
<dbReference type="EMBL" id="ML170220">
    <property type="protein sequence ID" value="TDL17557.1"/>
    <property type="molecule type" value="Genomic_DNA"/>
</dbReference>
<evidence type="ECO:0000313" key="1">
    <source>
        <dbReference type="EMBL" id="TDL17557.1"/>
    </source>
</evidence>
<dbReference type="Proteomes" id="UP000294933">
    <property type="component" value="Unassembled WGS sequence"/>
</dbReference>
<evidence type="ECO:0000313" key="2">
    <source>
        <dbReference type="Proteomes" id="UP000294933"/>
    </source>
</evidence>
<sequence length="103" mass="11389">GACGEIDQDTDHIVAISSQRFGSGGNCNQANELFYIELYIHRKLKWIHITGNGNTAFGLTRDKCPGCGIDDLDMSESLYQELANLGTNSITVTWNFEPFGFQP</sequence>
<protein>
    <recommendedName>
        <fullName evidence="3">RlpA-like protein double-psi beta-barrel domain-containing protein</fullName>
    </recommendedName>
</protein>
<name>A0A4Y7PQ55_9AGAM</name>
<dbReference type="AlphaFoldDB" id="A0A4Y7PQ55"/>
<evidence type="ECO:0008006" key="3">
    <source>
        <dbReference type="Google" id="ProtNLM"/>
    </source>
</evidence>
<keyword evidence="2" id="KW-1185">Reference proteome</keyword>
<dbReference type="Gene3D" id="2.40.40.10">
    <property type="entry name" value="RlpA-like domain"/>
    <property type="match status" value="1"/>
</dbReference>
<dbReference type="InterPro" id="IPR036908">
    <property type="entry name" value="RlpA-like_sf"/>
</dbReference>
<feature type="non-terminal residue" evidence="1">
    <location>
        <position position="1"/>
    </location>
</feature>
<accession>A0A4Y7PQ55</accession>
<reference evidence="1 2" key="1">
    <citation type="submission" date="2018-06" db="EMBL/GenBank/DDBJ databases">
        <title>A transcriptomic atlas of mushroom development highlights an independent origin of complex multicellularity.</title>
        <authorList>
            <consortium name="DOE Joint Genome Institute"/>
            <person name="Krizsan K."/>
            <person name="Almasi E."/>
            <person name="Merenyi Z."/>
            <person name="Sahu N."/>
            <person name="Viragh M."/>
            <person name="Koszo T."/>
            <person name="Mondo S."/>
            <person name="Kiss B."/>
            <person name="Balint B."/>
            <person name="Kues U."/>
            <person name="Barry K."/>
            <person name="Hegedus J.C."/>
            <person name="Henrissat B."/>
            <person name="Johnson J."/>
            <person name="Lipzen A."/>
            <person name="Ohm R."/>
            <person name="Nagy I."/>
            <person name="Pangilinan J."/>
            <person name="Yan J."/>
            <person name="Xiong Y."/>
            <person name="Grigoriev I.V."/>
            <person name="Hibbett D.S."/>
            <person name="Nagy L.G."/>
        </authorList>
    </citation>
    <scope>NUCLEOTIDE SEQUENCE [LARGE SCALE GENOMIC DNA]</scope>
    <source>
        <strain evidence="1 2">SZMC22713</strain>
    </source>
</reference>
<organism evidence="1 2">
    <name type="scientific">Rickenella mellea</name>
    <dbReference type="NCBI Taxonomy" id="50990"/>
    <lineage>
        <taxon>Eukaryota</taxon>
        <taxon>Fungi</taxon>
        <taxon>Dikarya</taxon>
        <taxon>Basidiomycota</taxon>
        <taxon>Agaricomycotina</taxon>
        <taxon>Agaricomycetes</taxon>
        <taxon>Hymenochaetales</taxon>
        <taxon>Rickenellaceae</taxon>
        <taxon>Rickenella</taxon>
    </lineage>
</organism>